<comment type="caution">
    <text evidence="1">The sequence shown here is derived from an EMBL/GenBank/DDBJ whole genome shotgun (WGS) entry which is preliminary data.</text>
</comment>
<evidence type="ECO:0000313" key="2">
    <source>
        <dbReference type="Proteomes" id="UP001283361"/>
    </source>
</evidence>
<accession>A0AAE0ZKD7</accession>
<proteinExistence type="predicted"/>
<organism evidence="1 2">
    <name type="scientific">Elysia crispata</name>
    <name type="common">lettuce slug</name>
    <dbReference type="NCBI Taxonomy" id="231223"/>
    <lineage>
        <taxon>Eukaryota</taxon>
        <taxon>Metazoa</taxon>
        <taxon>Spiralia</taxon>
        <taxon>Lophotrochozoa</taxon>
        <taxon>Mollusca</taxon>
        <taxon>Gastropoda</taxon>
        <taxon>Heterobranchia</taxon>
        <taxon>Euthyneura</taxon>
        <taxon>Panpulmonata</taxon>
        <taxon>Sacoglossa</taxon>
        <taxon>Placobranchoidea</taxon>
        <taxon>Plakobranchidae</taxon>
        <taxon>Elysia</taxon>
    </lineage>
</organism>
<sequence length="81" mass="9459">MVLPIFTSLDSPSWIPNVDLCWSFHQYGTRSEAQKHPADHLQTFEDVGQLPELFEKEPPSTVKHAGHYNKFRTLFESQRCR</sequence>
<name>A0AAE0ZKD7_9GAST</name>
<reference evidence="1" key="1">
    <citation type="journal article" date="2023" name="G3 (Bethesda)">
        <title>A reference genome for the long-term kleptoplast-retaining sea slug Elysia crispata morphotype clarki.</title>
        <authorList>
            <person name="Eastman K.E."/>
            <person name="Pendleton A.L."/>
            <person name="Shaikh M.A."/>
            <person name="Suttiyut T."/>
            <person name="Ogas R."/>
            <person name="Tomko P."/>
            <person name="Gavelis G."/>
            <person name="Widhalm J.R."/>
            <person name="Wisecaver J.H."/>
        </authorList>
    </citation>
    <scope>NUCLEOTIDE SEQUENCE</scope>
    <source>
        <strain evidence="1">ECLA1</strain>
    </source>
</reference>
<dbReference type="AlphaFoldDB" id="A0AAE0ZKD7"/>
<dbReference type="Proteomes" id="UP001283361">
    <property type="component" value="Unassembled WGS sequence"/>
</dbReference>
<evidence type="ECO:0000313" key="1">
    <source>
        <dbReference type="EMBL" id="KAK3770752.1"/>
    </source>
</evidence>
<protein>
    <submittedName>
        <fullName evidence="1">Uncharacterized protein</fullName>
    </submittedName>
</protein>
<gene>
    <name evidence="1" type="ORF">RRG08_036354</name>
</gene>
<keyword evidence="2" id="KW-1185">Reference proteome</keyword>
<dbReference type="EMBL" id="JAWDGP010003786">
    <property type="protein sequence ID" value="KAK3770752.1"/>
    <property type="molecule type" value="Genomic_DNA"/>
</dbReference>